<proteinExistence type="predicted"/>
<keyword evidence="2" id="KW-1185">Reference proteome</keyword>
<dbReference type="KEGG" id="eps:L0Y14_07875"/>
<sequence length="274" mass="30634">MTADEDLAVDSIGKLDELLFEIPPFRPDPLPVDWRDILSTWLKGQPIADHANDDPEVLRFIEDALIYRLPWGMEAIRVRAEANDDKVTDGINFWDFTDYETGLAAPAVETGTLNRSAALLMQAGFSSRTGAVKAVADTQATFDSSKGLRIWLASDAVRELSENEDWPTHGSHRLWREFMEGHDTPEDEVWSIQDGMLPVAWDDDASITAGDTVQLHFEMPYEPPIALSPGFEPLGRGKMFLENKPKGIFRAVVAPNKAGVTFEYLGPNDLDWLF</sequence>
<gene>
    <name evidence="1" type="ORF">L0Y14_07875</name>
</gene>
<organism evidence="1 2">
    <name type="scientific">Candidatus Endoriftia persephonae</name>
    <dbReference type="NCBI Taxonomy" id="393765"/>
    <lineage>
        <taxon>Bacteria</taxon>
        <taxon>Pseudomonadati</taxon>
        <taxon>Pseudomonadota</taxon>
        <taxon>Gammaproteobacteria</taxon>
        <taxon>Chromatiales</taxon>
        <taxon>Sedimenticolaceae</taxon>
        <taxon>Candidatus Endoriftia</taxon>
    </lineage>
</organism>
<evidence type="ECO:0000313" key="2">
    <source>
        <dbReference type="Proteomes" id="UP001056649"/>
    </source>
</evidence>
<name>A0A9J7A4R4_9GAMM</name>
<dbReference type="RefSeq" id="WP_040819314.1">
    <property type="nucleotide sequence ID" value="NZ_CP090569.1"/>
</dbReference>
<dbReference type="EMBL" id="CP090569">
    <property type="protein sequence ID" value="USF89136.1"/>
    <property type="molecule type" value="Genomic_DNA"/>
</dbReference>
<reference evidence="1" key="1">
    <citation type="journal article" date="2022" name="Mol. Ecol. Resour.">
        <title>The complete and closed genome of the facultative generalist Candidatus Endoriftia persephone from deep-sea hydrothermal vents.</title>
        <authorList>
            <person name="de Oliveira A.L."/>
            <person name="Srivastava A."/>
            <person name="Espada-Hinojosa S."/>
            <person name="Bright M."/>
        </authorList>
    </citation>
    <scope>NUCLEOTIDE SEQUENCE</scope>
    <source>
        <strain evidence="1">Tica-EPR-9o50.N</strain>
    </source>
</reference>
<protein>
    <submittedName>
        <fullName evidence="1">Uncharacterized protein</fullName>
    </submittedName>
</protein>
<accession>A0A9J7A4R4</accession>
<evidence type="ECO:0000313" key="1">
    <source>
        <dbReference type="EMBL" id="USF89136.1"/>
    </source>
</evidence>
<dbReference type="AlphaFoldDB" id="A0A9J7A4R4"/>
<dbReference type="Proteomes" id="UP001056649">
    <property type="component" value="Chromosome"/>
</dbReference>